<organism evidence="11 12">
    <name type="scientific">Rivihabitans pingtungensis</name>
    <dbReference type="NCBI Taxonomy" id="1054498"/>
    <lineage>
        <taxon>Bacteria</taxon>
        <taxon>Pseudomonadati</taxon>
        <taxon>Pseudomonadota</taxon>
        <taxon>Betaproteobacteria</taxon>
        <taxon>Neisseriales</taxon>
        <taxon>Aquaspirillaceae</taxon>
        <taxon>Rivihabitans</taxon>
    </lineage>
</organism>
<evidence type="ECO:0000256" key="5">
    <source>
        <dbReference type="ARBA" id="ARBA00022989"/>
    </source>
</evidence>
<dbReference type="PANTHER" id="PTHR30347:SF1">
    <property type="entry name" value="MECHANOSENSITIVE CHANNEL MSCK"/>
    <property type="match status" value="1"/>
</dbReference>
<gene>
    <name evidence="11" type="ORF">DFR34_11091</name>
</gene>
<dbReference type="InterPro" id="IPR010920">
    <property type="entry name" value="LSM_dom_sf"/>
</dbReference>
<evidence type="ECO:0000313" key="11">
    <source>
        <dbReference type="EMBL" id="PXX78769.1"/>
    </source>
</evidence>
<evidence type="ECO:0000259" key="9">
    <source>
        <dbReference type="Pfam" id="PF21082"/>
    </source>
</evidence>
<feature type="transmembrane region" description="Helical" evidence="7">
    <location>
        <begin position="129"/>
        <end position="145"/>
    </location>
</feature>
<dbReference type="InterPro" id="IPR052702">
    <property type="entry name" value="MscS-like_channel"/>
</dbReference>
<dbReference type="InterPro" id="IPR049142">
    <property type="entry name" value="MS_channel_1st"/>
</dbReference>
<feature type="domain" description="Mechanosensitive ion channel transmembrane helices 2/3" evidence="10">
    <location>
        <begin position="212"/>
        <end position="252"/>
    </location>
</feature>
<evidence type="ECO:0000256" key="1">
    <source>
        <dbReference type="ARBA" id="ARBA00004651"/>
    </source>
</evidence>
<evidence type="ECO:0000256" key="4">
    <source>
        <dbReference type="ARBA" id="ARBA00022692"/>
    </source>
</evidence>
<dbReference type="Gene3D" id="3.30.70.100">
    <property type="match status" value="1"/>
</dbReference>
<feature type="transmembrane region" description="Helical" evidence="7">
    <location>
        <begin position="208"/>
        <end position="227"/>
    </location>
</feature>
<dbReference type="Pfam" id="PF00924">
    <property type="entry name" value="MS_channel_2nd"/>
    <property type="match status" value="1"/>
</dbReference>
<keyword evidence="4 7" id="KW-0812">Transmembrane</keyword>
<dbReference type="GO" id="GO:0008381">
    <property type="term" value="F:mechanosensitive monoatomic ion channel activity"/>
    <property type="evidence" value="ECO:0007669"/>
    <property type="project" value="UniProtKB-ARBA"/>
</dbReference>
<dbReference type="SUPFAM" id="SSF82689">
    <property type="entry name" value="Mechanosensitive channel protein MscS (YggB), C-terminal domain"/>
    <property type="match status" value="1"/>
</dbReference>
<dbReference type="Pfam" id="PF21082">
    <property type="entry name" value="MS_channel_3rd"/>
    <property type="match status" value="1"/>
</dbReference>
<accession>A0A318KM04</accession>
<keyword evidence="3" id="KW-1003">Cell membrane</keyword>
<feature type="domain" description="Mechanosensitive ion channel MscS" evidence="8">
    <location>
        <begin position="254"/>
        <end position="319"/>
    </location>
</feature>
<feature type="transmembrane region" description="Helical" evidence="7">
    <location>
        <begin position="94"/>
        <end position="117"/>
    </location>
</feature>
<evidence type="ECO:0000256" key="3">
    <source>
        <dbReference type="ARBA" id="ARBA00022475"/>
    </source>
</evidence>
<evidence type="ECO:0000256" key="6">
    <source>
        <dbReference type="ARBA" id="ARBA00023136"/>
    </source>
</evidence>
<feature type="domain" description="Mechanosensitive ion channel MscS C-terminal" evidence="9">
    <location>
        <begin position="329"/>
        <end position="411"/>
    </location>
</feature>
<keyword evidence="5 7" id="KW-1133">Transmembrane helix</keyword>
<dbReference type="Proteomes" id="UP000247555">
    <property type="component" value="Unassembled WGS sequence"/>
</dbReference>
<feature type="transmembrane region" description="Helical" evidence="7">
    <location>
        <begin position="62"/>
        <end position="82"/>
    </location>
</feature>
<evidence type="ECO:0000259" key="8">
    <source>
        <dbReference type="Pfam" id="PF00924"/>
    </source>
</evidence>
<keyword evidence="6 7" id="KW-0472">Membrane</keyword>
<dbReference type="InterPro" id="IPR023408">
    <property type="entry name" value="MscS_beta-dom_sf"/>
</dbReference>
<evidence type="ECO:0000256" key="2">
    <source>
        <dbReference type="ARBA" id="ARBA00008017"/>
    </source>
</evidence>
<dbReference type="Gene3D" id="2.30.30.60">
    <property type="match status" value="1"/>
</dbReference>
<dbReference type="InterPro" id="IPR006685">
    <property type="entry name" value="MscS_channel_2nd"/>
</dbReference>
<dbReference type="OrthoDB" id="9809206at2"/>
<evidence type="ECO:0000259" key="10">
    <source>
        <dbReference type="Pfam" id="PF21088"/>
    </source>
</evidence>
<comment type="subcellular location">
    <subcellularLocation>
        <location evidence="1">Cell membrane</location>
        <topology evidence="1">Multi-pass membrane protein</topology>
    </subcellularLocation>
</comment>
<evidence type="ECO:0000256" key="7">
    <source>
        <dbReference type="SAM" id="Phobius"/>
    </source>
</evidence>
<proteinExistence type="inferred from homology"/>
<dbReference type="RefSeq" id="WP_110390889.1">
    <property type="nucleotide sequence ID" value="NZ_QJKI01000010.1"/>
</dbReference>
<dbReference type="GO" id="GO:0005886">
    <property type="term" value="C:plasma membrane"/>
    <property type="evidence" value="ECO:0007669"/>
    <property type="project" value="UniProtKB-SubCell"/>
</dbReference>
<dbReference type="PANTHER" id="PTHR30347">
    <property type="entry name" value="POTASSIUM CHANNEL RELATED"/>
    <property type="match status" value="1"/>
</dbReference>
<keyword evidence="12" id="KW-1185">Reference proteome</keyword>
<dbReference type="AlphaFoldDB" id="A0A318KM04"/>
<dbReference type="EMBL" id="QJKI01000010">
    <property type="protein sequence ID" value="PXX78769.1"/>
    <property type="molecule type" value="Genomic_DNA"/>
</dbReference>
<evidence type="ECO:0000313" key="12">
    <source>
        <dbReference type="Proteomes" id="UP000247555"/>
    </source>
</evidence>
<feature type="transmembrane region" description="Helical" evidence="7">
    <location>
        <begin position="23"/>
        <end position="41"/>
    </location>
</feature>
<sequence>MSALNPRNQSFEALLATLAEPQAQLDLALGLAWALLAWWLARRFTRWMAADDVHAERFLPYVLQRVSFPLLAAAGLGLAHVLHRQWGEPSGWMLIQTAVMGWMAITRVLAACIKRVLPAGKLERSAEQLVAWTLWISYISWGVGLDDFLVDWLDSIAFHVGKTKLSAWMLLNGVFWLIAIILASMWVSRIIEKRVLGFNHLDMNLRIVLVNLSRTLLVVLGVLIALPVVGIDLTVLSVFGGALGVGLGFGLQKIASNYVSGFIILLERSIRIGDRVSIDNRVGYISQITARYTVLKGADGSEALVPNDTLIANTVVNQSYSDKAIWLSIPVQVAYGTDLDLALRVLREAADAVSRVQKDPAPAAFVAAFAENGINLELGVWCGDPENGLLGLRSAVNLEIWRRFAQAGIGMPFPQREVRILNPSQPTQGGEPT</sequence>
<feature type="transmembrane region" description="Helical" evidence="7">
    <location>
        <begin position="165"/>
        <end position="187"/>
    </location>
</feature>
<protein>
    <submittedName>
        <fullName evidence="11">Mechanosensitive ion channel-like protein</fullName>
    </submittedName>
</protein>
<dbReference type="Pfam" id="PF21088">
    <property type="entry name" value="MS_channel_1st"/>
    <property type="match status" value="1"/>
</dbReference>
<reference evidence="11 12" key="1">
    <citation type="submission" date="2018-05" db="EMBL/GenBank/DDBJ databases">
        <title>Genomic Encyclopedia of Type Strains, Phase IV (KMG-IV): sequencing the most valuable type-strain genomes for metagenomic binning, comparative biology and taxonomic classification.</title>
        <authorList>
            <person name="Goeker M."/>
        </authorList>
    </citation>
    <scope>NUCLEOTIDE SEQUENCE [LARGE SCALE GENOMIC DNA]</scope>
    <source>
        <strain evidence="11 12">DSM 29661</strain>
    </source>
</reference>
<comment type="caution">
    <text evidence="11">The sequence shown here is derived from an EMBL/GenBank/DDBJ whole genome shotgun (WGS) entry which is preliminary data.</text>
</comment>
<dbReference type="InterPro" id="IPR011014">
    <property type="entry name" value="MscS_channel_TM-2"/>
</dbReference>
<dbReference type="SUPFAM" id="SSF50182">
    <property type="entry name" value="Sm-like ribonucleoproteins"/>
    <property type="match status" value="1"/>
</dbReference>
<comment type="similarity">
    <text evidence="2">Belongs to the MscS (TC 1.A.23) family.</text>
</comment>
<dbReference type="Gene3D" id="1.10.287.1260">
    <property type="match status" value="1"/>
</dbReference>
<dbReference type="InterPro" id="IPR049278">
    <property type="entry name" value="MS_channel_C"/>
</dbReference>
<dbReference type="InterPro" id="IPR011066">
    <property type="entry name" value="MscS_channel_C_sf"/>
</dbReference>
<name>A0A318KM04_9NEIS</name>
<dbReference type="SUPFAM" id="SSF82861">
    <property type="entry name" value="Mechanosensitive channel protein MscS (YggB), transmembrane region"/>
    <property type="match status" value="1"/>
</dbReference>